<evidence type="ECO:0000313" key="3">
    <source>
        <dbReference type="EMBL" id="CAD9582157.1"/>
    </source>
</evidence>
<dbReference type="EMBL" id="HBGY01016365">
    <property type="protein sequence ID" value="CAD9582157.1"/>
    <property type="molecule type" value="Transcribed_RNA"/>
</dbReference>
<keyword evidence="1" id="KW-0175">Coiled coil</keyword>
<evidence type="ECO:0000256" key="2">
    <source>
        <dbReference type="SAM" id="MobiDB-lite"/>
    </source>
</evidence>
<dbReference type="PROSITE" id="PS50096">
    <property type="entry name" value="IQ"/>
    <property type="match status" value="1"/>
</dbReference>
<feature type="coiled-coil region" evidence="1">
    <location>
        <begin position="64"/>
        <end position="98"/>
    </location>
</feature>
<gene>
    <name evidence="3" type="ORF">LDAN0321_LOCUS10579</name>
</gene>
<feature type="compositionally biased region" description="Basic and acidic residues" evidence="2">
    <location>
        <begin position="249"/>
        <end position="258"/>
    </location>
</feature>
<name>A0A7S2P6W1_9STRA</name>
<evidence type="ECO:0000256" key="1">
    <source>
        <dbReference type="SAM" id="Coils"/>
    </source>
</evidence>
<dbReference type="AlphaFoldDB" id="A0A7S2P6W1"/>
<reference evidence="3" key="1">
    <citation type="submission" date="2021-01" db="EMBL/GenBank/DDBJ databases">
        <authorList>
            <person name="Corre E."/>
            <person name="Pelletier E."/>
            <person name="Niang G."/>
            <person name="Scheremetjew M."/>
            <person name="Finn R."/>
            <person name="Kale V."/>
            <person name="Holt S."/>
            <person name="Cochrane G."/>
            <person name="Meng A."/>
            <person name="Brown T."/>
            <person name="Cohen L."/>
        </authorList>
    </citation>
    <scope>NUCLEOTIDE SEQUENCE</scope>
    <source>
        <strain evidence="3">B650</strain>
    </source>
</reference>
<feature type="compositionally biased region" description="Polar residues" evidence="2">
    <location>
        <begin position="260"/>
        <end position="276"/>
    </location>
</feature>
<feature type="compositionally biased region" description="Basic and acidic residues" evidence="2">
    <location>
        <begin position="347"/>
        <end position="358"/>
    </location>
</feature>
<accession>A0A7S2P6W1</accession>
<feature type="region of interest" description="Disordered" evidence="2">
    <location>
        <begin position="249"/>
        <end position="422"/>
    </location>
</feature>
<protein>
    <submittedName>
        <fullName evidence="3">Uncharacterized protein</fullName>
    </submittedName>
</protein>
<organism evidence="3">
    <name type="scientific">Leptocylindrus danicus</name>
    <dbReference type="NCBI Taxonomy" id="163516"/>
    <lineage>
        <taxon>Eukaryota</taxon>
        <taxon>Sar</taxon>
        <taxon>Stramenopiles</taxon>
        <taxon>Ochrophyta</taxon>
        <taxon>Bacillariophyta</taxon>
        <taxon>Coscinodiscophyceae</taxon>
        <taxon>Chaetocerotophycidae</taxon>
        <taxon>Leptocylindrales</taxon>
        <taxon>Leptocylindraceae</taxon>
        <taxon>Leptocylindrus</taxon>
    </lineage>
</organism>
<feature type="compositionally biased region" description="Basic and acidic residues" evidence="2">
    <location>
        <begin position="298"/>
        <end position="310"/>
    </location>
</feature>
<sequence>MAKAELLRRQKNKACTQIQLKWRRARDMAMLKSCVSSAIIVQKILRGSIQRPIYRAMLAQAAEDAKIENQLKILQRKLAEAEARRKEEEKRRIDAEKKIAAGAGGGTIPQAAIISDGEEKKMDGPTAEQQEALIHESGEMLEYMRKEIFNLRSKNYLLRTDLNQLKSDHKTLSETHQSTVSNFEALNIHAHQVAHENLLLATKVADLKKEMKVIKNELNVSRLLQKAEKKQFKEEQQKLRDDHREEIERQKAEMERHTRSQAVLSRYRQSYQQPTTKGRVASPVPQGRQRWYNDDDSTERSVERRSEKKKSLQALRMGSGSNHSSRQLPRVSSKLKIQSSADVPEGAWDRKGFEELSKETPTNNRRRSRRGSQSNRSSKSNTPRGSRPGTPNSLSSSASSPAASSLAAASSLKRASTKKNTR</sequence>
<feature type="compositionally biased region" description="Low complexity" evidence="2">
    <location>
        <begin position="393"/>
        <end position="414"/>
    </location>
</feature>
<feature type="compositionally biased region" description="Low complexity" evidence="2">
    <location>
        <begin position="371"/>
        <end position="381"/>
    </location>
</feature>
<proteinExistence type="predicted"/>